<feature type="transmembrane region" description="Helical" evidence="3">
    <location>
        <begin position="515"/>
        <end position="534"/>
    </location>
</feature>
<keyword evidence="6" id="KW-1185">Reference proteome</keyword>
<dbReference type="PANTHER" id="PTHR11360:SF284">
    <property type="entry name" value="EG:103B4.3 PROTEIN-RELATED"/>
    <property type="match status" value="1"/>
</dbReference>
<feature type="transmembrane region" description="Helical" evidence="3">
    <location>
        <begin position="168"/>
        <end position="186"/>
    </location>
</feature>
<dbReference type="GO" id="GO:0008028">
    <property type="term" value="F:monocarboxylic acid transmembrane transporter activity"/>
    <property type="evidence" value="ECO:0007669"/>
    <property type="project" value="TreeGrafter"/>
</dbReference>
<dbReference type="SUPFAM" id="SSF103473">
    <property type="entry name" value="MFS general substrate transporter"/>
    <property type="match status" value="1"/>
</dbReference>
<dbReference type="AlphaFoldDB" id="A0AAV1YTK4"/>
<dbReference type="EMBL" id="CAXIEN010000005">
    <property type="protein sequence ID" value="CAL1262305.1"/>
    <property type="molecule type" value="Genomic_DNA"/>
</dbReference>
<evidence type="ECO:0000313" key="5">
    <source>
        <dbReference type="EMBL" id="CAL1262305.1"/>
    </source>
</evidence>
<feature type="transmembrane region" description="Helical" evidence="3">
    <location>
        <begin position="98"/>
        <end position="125"/>
    </location>
</feature>
<dbReference type="CDD" id="cd17352">
    <property type="entry name" value="MFS_MCT_SLC16"/>
    <property type="match status" value="1"/>
</dbReference>
<feature type="region of interest" description="Disordered" evidence="2">
    <location>
        <begin position="52"/>
        <end position="80"/>
    </location>
</feature>
<feature type="transmembrane region" description="Helical" evidence="3">
    <location>
        <begin position="483"/>
        <end position="503"/>
    </location>
</feature>
<organism evidence="5 6">
    <name type="scientific">Larinioides sclopetarius</name>
    <dbReference type="NCBI Taxonomy" id="280406"/>
    <lineage>
        <taxon>Eukaryota</taxon>
        <taxon>Metazoa</taxon>
        <taxon>Ecdysozoa</taxon>
        <taxon>Arthropoda</taxon>
        <taxon>Chelicerata</taxon>
        <taxon>Arachnida</taxon>
        <taxon>Araneae</taxon>
        <taxon>Araneomorphae</taxon>
        <taxon>Entelegynae</taxon>
        <taxon>Araneoidea</taxon>
        <taxon>Araneidae</taxon>
        <taxon>Larinioides</taxon>
    </lineage>
</organism>
<dbReference type="FunFam" id="1.20.1250.20:FF:000398">
    <property type="entry name" value="Monocarboxylate transporter 14"/>
    <property type="match status" value="1"/>
</dbReference>
<comment type="caution">
    <text evidence="5">The sequence shown here is derived from an EMBL/GenBank/DDBJ whole genome shotgun (WGS) entry which is preliminary data.</text>
</comment>
<dbReference type="Gene3D" id="1.20.1250.20">
    <property type="entry name" value="MFS general substrate transporter like domains"/>
    <property type="match status" value="2"/>
</dbReference>
<dbReference type="PANTHER" id="PTHR11360">
    <property type="entry name" value="MONOCARBOXYLATE TRANSPORTER"/>
    <property type="match status" value="1"/>
</dbReference>
<feature type="transmembrane region" description="Helical" evidence="3">
    <location>
        <begin position="443"/>
        <end position="463"/>
    </location>
</feature>
<evidence type="ECO:0000256" key="2">
    <source>
        <dbReference type="SAM" id="MobiDB-lite"/>
    </source>
</evidence>
<gene>
    <name evidence="5" type="ORF">LARSCL_LOCUS925</name>
</gene>
<feature type="transmembrane region" description="Helical" evidence="3">
    <location>
        <begin position="137"/>
        <end position="156"/>
    </location>
</feature>
<feature type="domain" description="Major facilitator superfamily (MFS) profile" evidence="4">
    <location>
        <begin position="448"/>
        <end position="653"/>
    </location>
</feature>
<sequence length="653" mass="71335">MKKSHEIPDKFEIRTFPSFVTALALPIFDARLFSSFQIPALRLSQYRKRVSLPPKPPPMSPNKDETVDVSPVKENGPPLEEEEEEVELMMPDPPDGGWGWVVVFCSFMIHVIVDGVTYTFGIFYLEFLRYFGESKGATSWVASIMVGTTFCVGPFASGLTNQFGCRTVTIIGAVLAAFGLVISILAPNITFLYFSVGLCTGTGFGLIYLPAIVCVTCYFEKKRAFATGIAVCGSGIGTSVLAPLVELLVKELGWRGAMVITAGLVLSCCFFGAFFRPLEKKPQVVRRMTNGSIAAATPTIPTIKDLRKGSLPNGTIGTNGEICLAPLKAENLKMHSSSLLVINNHSKQSPLHEIRNATSMTLSCGTTSSRRSSLHLRGGPLARKDIFYSGNIPQNSSNLYIYDVKEDVTEQEVADASTKSRIISCLCPPVMIEAFKEMMNFKLMTNVIFLMFGLSNFFTNIGFNVPYVYTKDRAIGLNLANEAYASFLISIIGIANTVGRVLLGYLSDRSFINRLWLYNGSLALCGFATAFSSFCLTYEWMAVYAAVFGATSGAYVSLTSVILVDLLGLDKLTNAFGLLLLFEGVACLIGPPITGWLYDYTGSYDPGFYASGIMIAISGLMLFFIPCVQRHLEEKEKKKERIPSIDVSPANAV</sequence>
<comment type="subcellular location">
    <subcellularLocation>
        <location evidence="1">Membrane</location>
        <topology evidence="1">Multi-pass membrane protein</topology>
    </subcellularLocation>
</comment>
<feature type="transmembrane region" description="Helical" evidence="3">
    <location>
        <begin position="576"/>
        <end position="596"/>
    </location>
</feature>
<feature type="transmembrane region" description="Helical" evidence="3">
    <location>
        <begin position="192"/>
        <end position="218"/>
    </location>
</feature>
<feature type="transmembrane region" description="Helical" evidence="3">
    <location>
        <begin position="225"/>
        <end position="245"/>
    </location>
</feature>
<evidence type="ECO:0000259" key="4">
    <source>
        <dbReference type="PROSITE" id="PS50850"/>
    </source>
</evidence>
<feature type="transmembrane region" description="Helical" evidence="3">
    <location>
        <begin position="540"/>
        <end position="564"/>
    </location>
</feature>
<keyword evidence="3" id="KW-1133">Transmembrane helix</keyword>
<dbReference type="PROSITE" id="PS50850">
    <property type="entry name" value="MFS"/>
    <property type="match status" value="1"/>
</dbReference>
<dbReference type="Pfam" id="PF07690">
    <property type="entry name" value="MFS_1"/>
    <property type="match status" value="2"/>
</dbReference>
<reference evidence="5 6" key="1">
    <citation type="submission" date="2024-04" db="EMBL/GenBank/DDBJ databases">
        <authorList>
            <person name="Rising A."/>
            <person name="Reimegard J."/>
            <person name="Sonavane S."/>
            <person name="Akerstrom W."/>
            <person name="Nylinder S."/>
            <person name="Hedman E."/>
            <person name="Kallberg Y."/>
        </authorList>
    </citation>
    <scope>NUCLEOTIDE SEQUENCE [LARGE SCALE GENOMIC DNA]</scope>
</reference>
<keyword evidence="3" id="KW-0812">Transmembrane</keyword>
<evidence type="ECO:0000256" key="1">
    <source>
        <dbReference type="ARBA" id="ARBA00004141"/>
    </source>
</evidence>
<dbReference type="InterPro" id="IPR020846">
    <property type="entry name" value="MFS_dom"/>
</dbReference>
<dbReference type="Proteomes" id="UP001497382">
    <property type="component" value="Unassembled WGS sequence"/>
</dbReference>
<dbReference type="GO" id="GO:0016020">
    <property type="term" value="C:membrane"/>
    <property type="evidence" value="ECO:0007669"/>
    <property type="project" value="UniProtKB-SubCell"/>
</dbReference>
<keyword evidence="3" id="KW-0472">Membrane</keyword>
<evidence type="ECO:0000313" key="6">
    <source>
        <dbReference type="Proteomes" id="UP001497382"/>
    </source>
</evidence>
<dbReference type="InterPro" id="IPR036259">
    <property type="entry name" value="MFS_trans_sf"/>
</dbReference>
<accession>A0AAV1YTK4</accession>
<evidence type="ECO:0000256" key="3">
    <source>
        <dbReference type="SAM" id="Phobius"/>
    </source>
</evidence>
<feature type="transmembrane region" description="Helical" evidence="3">
    <location>
        <begin position="608"/>
        <end position="628"/>
    </location>
</feature>
<proteinExistence type="predicted"/>
<dbReference type="InterPro" id="IPR050327">
    <property type="entry name" value="Proton-linked_MCT"/>
</dbReference>
<dbReference type="InterPro" id="IPR011701">
    <property type="entry name" value="MFS"/>
</dbReference>
<protein>
    <recommendedName>
        <fullName evidence="4">Major facilitator superfamily (MFS) profile domain-containing protein</fullName>
    </recommendedName>
</protein>
<feature type="transmembrane region" description="Helical" evidence="3">
    <location>
        <begin position="257"/>
        <end position="278"/>
    </location>
</feature>
<name>A0AAV1YTK4_9ARAC</name>